<accession>D0P4X6</accession>
<dbReference type="KEGG" id="pif:PITG_22091"/>
<dbReference type="GeneID" id="9472840"/>
<keyword evidence="3" id="KW-1185">Reference proteome</keyword>
<proteinExistence type="predicted"/>
<dbReference type="RefSeq" id="XP_002894722.1">
    <property type="nucleotide sequence ID" value="XM_002894676.1"/>
</dbReference>
<dbReference type="EMBL" id="DS029216">
    <property type="protein sequence ID" value="EEY54175.1"/>
    <property type="molecule type" value="Genomic_DNA"/>
</dbReference>
<gene>
    <name evidence="2" type="ORF">PITG_22091</name>
</gene>
<protein>
    <submittedName>
        <fullName evidence="2">Uncharacterized protein</fullName>
    </submittedName>
</protein>
<sequence length="47" mass="5288">RLGGRGPRTVGEEYRQGGTQSADDCIVRRRLSACRAQMTKWATLDTY</sequence>
<organism evidence="2 3">
    <name type="scientific">Phytophthora infestans (strain T30-4)</name>
    <name type="common">Potato late blight agent</name>
    <dbReference type="NCBI Taxonomy" id="403677"/>
    <lineage>
        <taxon>Eukaryota</taxon>
        <taxon>Sar</taxon>
        <taxon>Stramenopiles</taxon>
        <taxon>Oomycota</taxon>
        <taxon>Peronosporomycetes</taxon>
        <taxon>Peronosporales</taxon>
        <taxon>Peronosporaceae</taxon>
        <taxon>Phytophthora</taxon>
    </lineage>
</organism>
<dbReference type="Proteomes" id="UP000006643">
    <property type="component" value="Unassembled WGS sequence"/>
</dbReference>
<reference evidence="3" key="1">
    <citation type="journal article" date="2009" name="Nature">
        <title>Genome sequence and analysis of the Irish potato famine pathogen Phytophthora infestans.</title>
        <authorList>
            <consortium name="The Broad Institute Genome Sequencing Platform"/>
            <person name="Haas B.J."/>
            <person name="Kamoun S."/>
            <person name="Zody M.C."/>
            <person name="Jiang R.H."/>
            <person name="Handsaker R.E."/>
            <person name="Cano L.M."/>
            <person name="Grabherr M."/>
            <person name="Kodira C.D."/>
            <person name="Raffaele S."/>
            <person name="Torto-Alalibo T."/>
            <person name="Bozkurt T.O."/>
            <person name="Ah-Fong A.M."/>
            <person name="Alvarado L."/>
            <person name="Anderson V.L."/>
            <person name="Armstrong M.R."/>
            <person name="Avrova A."/>
            <person name="Baxter L."/>
            <person name="Beynon J."/>
            <person name="Boevink P.C."/>
            <person name="Bollmann S.R."/>
            <person name="Bos J.I."/>
            <person name="Bulone V."/>
            <person name="Cai G."/>
            <person name="Cakir C."/>
            <person name="Carrington J.C."/>
            <person name="Chawner M."/>
            <person name="Conti L."/>
            <person name="Costanzo S."/>
            <person name="Ewan R."/>
            <person name="Fahlgren N."/>
            <person name="Fischbach M.A."/>
            <person name="Fugelstad J."/>
            <person name="Gilroy E.M."/>
            <person name="Gnerre S."/>
            <person name="Green P.J."/>
            <person name="Grenville-Briggs L.J."/>
            <person name="Griffith J."/>
            <person name="Grunwald N.J."/>
            <person name="Horn K."/>
            <person name="Horner N.R."/>
            <person name="Hu C.H."/>
            <person name="Huitema E."/>
            <person name="Jeong D.H."/>
            <person name="Jones A.M."/>
            <person name="Jones J.D."/>
            <person name="Jones R.W."/>
            <person name="Karlsson E.K."/>
            <person name="Kunjeti S.G."/>
            <person name="Lamour K."/>
            <person name="Liu Z."/>
            <person name="Ma L."/>
            <person name="Maclean D."/>
            <person name="Chibucos M.C."/>
            <person name="McDonald H."/>
            <person name="McWalters J."/>
            <person name="Meijer H.J."/>
            <person name="Morgan W."/>
            <person name="Morris P.F."/>
            <person name="Munro C.A."/>
            <person name="O'Neill K."/>
            <person name="Ospina-Giraldo M."/>
            <person name="Pinzon A."/>
            <person name="Pritchard L."/>
            <person name="Ramsahoye B."/>
            <person name="Ren Q."/>
            <person name="Restrepo S."/>
            <person name="Roy S."/>
            <person name="Sadanandom A."/>
            <person name="Savidor A."/>
            <person name="Schornack S."/>
            <person name="Schwartz D.C."/>
            <person name="Schumann U.D."/>
            <person name="Schwessinger B."/>
            <person name="Seyer L."/>
            <person name="Sharpe T."/>
            <person name="Silvar C."/>
            <person name="Song J."/>
            <person name="Studholme D.J."/>
            <person name="Sykes S."/>
            <person name="Thines M."/>
            <person name="van de Vondervoort P.J."/>
            <person name="Phuntumart V."/>
            <person name="Wawra S."/>
            <person name="Weide R."/>
            <person name="Win J."/>
            <person name="Young C."/>
            <person name="Zhou S."/>
            <person name="Fry W."/>
            <person name="Meyers B.C."/>
            <person name="van West P."/>
            <person name="Ristaino J."/>
            <person name="Govers F."/>
            <person name="Birch P.R."/>
            <person name="Whisson S.C."/>
            <person name="Judelson H.S."/>
            <person name="Nusbaum C."/>
        </authorList>
    </citation>
    <scope>NUCLEOTIDE SEQUENCE [LARGE SCALE GENOMIC DNA]</scope>
    <source>
        <strain evidence="3">T30-4</strain>
    </source>
</reference>
<evidence type="ECO:0000313" key="2">
    <source>
        <dbReference type="EMBL" id="EEY54175.1"/>
    </source>
</evidence>
<evidence type="ECO:0000256" key="1">
    <source>
        <dbReference type="SAM" id="MobiDB-lite"/>
    </source>
</evidence>
<dbReference type="InParanoid" id="D0P4X6"/>
<evidence type="ECO:0000313" key="3">
    <source>
        <dbReference type="Proteomes" id="UP000006643"/>
    </source>
</evidence>
<feature type="region of interest" description="Disordered" evidence="1">
    <location>
        <begin position="1"/>
        <end position="21"/>
    </location>
</feature>
<dbReference type="VEuPathDB" id="FungiDB:PITG_22091"/>
<dbReference type="AlphaFoldDB" id="D0P4X6"/>
<feature type="non-terminal residue" evidence="2">
    <location>
        <position position="1"/>
    </location>
</feature>
<name>D0P4X6_PHYIT</name>